<gene>
    <name evidence="3" type="ORF">GQX73_g8413</name>
</gene>
<name>A0A7C8MTE3_9PEZI</name>
<dbReference type="Proteomes" id="UP000481858">
    <property type="component" value="Unassembled WGS sequence"/>
</dbReference>
<accession>A0A7C8MTE3</accession>
<dbReference type="OrthoDB" id="4775874at2759"/>
<reference evidence="3 4" key="1">
    <citation type="submission" date="2019-12" db="EMBL/GenBank/DDBJ databases">
        <title>Draft genome sequence of the ascomycete Xylaria multiplex DSM 110363.</title>
        <authorList>
            <person name="Buettner E."/>
            <person name="Kellner H."/>
        </authorList>
    </citation>
    <scope>NUCLEOTIDE SEQUENCE [LARGE SCALE GENOMIC DNA]</scope>
    <source>
        <strain evidence="3 4">DSM 110363</strain>
    </source>
</reference>
<organism evidence="3 4">
    <name type="scientific">Xylaria multiplex</name>
    <dbReference type="NCBI Taxonomy" id="323545"/>
    <lineage>
        <taxon>Eukaryota</taxon>
        <taxon>Fungi</taxon>
        <taxon>Dikarya</taxon>
        <taxon>Ascomycota</taxon>
        <taxon>Pezizomycotina</taxon>
        <taxon>Sordariomycetes</taxon>
        <taxon>Xylariomycetidae</taxon>
        <taxon>Xylariales</taxon>
        <taxon>Xylariaceae</taxon>
        <taxon>Xylaria</taxon>
    </lineage>
</organism>
<feature type="chain" id="PRO_5029002474" description="LysM domain-containing protein" evidence="2">
    <location>
        <begin position="20"/>
        <end position="213"/>
    </location>
</feature>
<keyword evidence="2" id="KW-0732">Signal</keyword>
<feature type="region of interest" description="Disordered" evidence="1">
    <location>
        <begin position="155"/>
        <end position="178"/>
    </location>
</feature>
<proteinExistence type="predicted"/>
<evidence type="ECO:0008006" key="5">
    <source>
        <dbReference type="Google" id="ProtNLM"/>
    </source>
</evidence>
<dbReference type="AlphaFoldDB" id="A0A7C8MTE3"/>
<evidence type="ECO:0000256" key="1">
    <source>
        <dbReference type="SAM" id="MobiDB-lite"/>
    </source>
</evidence>
<keyword evidence="4" id="KW-1185">Reference proteome</keyword>
<feature type="signal peptide" evidence="2">
    <location>
        <begin position="1"/>
        <end position="19"/>
    </location>
</feature>
<evidence type="ECO:0000256" key="2">
    <source>
        <dbReference type="SAM" id="SignalP"/>
    </source>
</evidence>
<dbReference type="EMBL" id="WUBL01000124">
    <property type="protein sequence ID" value="KAF2965154.1"/>
    <property type="molecule type" value="Genomic_DNA"/>
</dbReference>
<evidence type="ECO:0000313" key="4">
    <source>
        <dbReference type="Proteomes" id="UP000481858"/>
    </source>
</evidence>
<feature type="compositionally biased region" description="Low complexity" evidence="1">
    <location>
        <begin position="160"/>
        <end position="178"/>
    </location>
</feature>
<evidence type="ECO:0000313" key="3">
    <source>
        <dbReference type="EMBL" id="KAF2965154.1"/>
    </source>
</evidence>
<sequence>MFNTQNLFTVAALAGVSLAQSPTSLDCSQSVSYFIANAPTIPPELSTYLNDPFYNPVQTLTNGDVITLPPDTLANPSAYVNVLCGVAAELPSSLLPGFQSYGKALLGYGSSHIVEYDAFVTDCVTTGPVASATISYLNNLLTGTGLLCQPTATPGASSNGTVSTTPAPTATGSNSTASNTLATSVPTAAAAKPTGVLVGAAAMGGLLGAAIML</sequence>
<protein>
    <recommendedName>
        <fullName evidence="5">LysM domain-containing protein</fullName>
    </recommendedName>
</protein>
<dbReference type="InParanoid" id="A0A7C8MTE3"/>
<comment type="caution">
    <text evidence="3">The sequence shown here is derived from an EMBL/GenBank/DDBJ whole genome shotgun (WGS) entry which is preliminary data.</text>
</comment>